<sequence length="90" mass="9682">MLHQAILLGLVASTAAIDIAFYSNKQEGNSGTFWATVGFHAVPLGWNIQGLAYKHRGSEACQGLPIQADHSHGNGDFFLRHTGTIFLSAE</sequence>
<keyword evidence="1" id="KW-0732">Signal</keyword>
<name>A0A5C6SHD1_FUSOC</name>
<gene>
    <name evidence="2" type="ORF">FocTR4_00012363</name>
</gene>
<organism evidence="2 3">
    <name type="scientific">Fusarium oxysporum f. sp. cubense</name>
    <dbReference type="NCBI Taxonomy" id="61366"/>
    <lineage>
        <taxon>Eukaryota</taxon>
        <taxon>Fungi</taxon>
        <taxon>Dikarya</taxon>
        <taxon>Ascomycota</taxon>
        <taxon>Pezizomycotina</taxon>
        <taxon>Sordariomycetes</taxon>
        <taxon>Hypocreomycetidae</taxon>
        <taxon>Hypocreales</taxon>
        <taxon>Nectriaceae</taxon>
        <taxon>Fusarium</taxon>
        <taxon>Fusarium oxysporum species complex</taxon>
    </lineage>
</organism>
<comment type="caution">
    <text evidence="2">The sequence shown here is derived from an EMBL/GenBank/DDBJ whole genome shotgun (WGS) entry which is preliminary data.</text>
</comment>
<protein>
    <submittedName>
        <fullName evidence="2">Uncharacterized protein</fullName>
    </submittedName>
</protein>
<proteinExistence type="predicted"/>
<evidence type="ECO:0000313" key="2">
    <source>
        <dbReference type="EMBL" id="TXB98144.1"/>
    </source>
</evidence>
<reference evidence="2 3" key="1">
    <citation type="submission" date="2019-07" db="EMBL/GenBank/DDBJ databases">
        <title>The First High-Quality Draft Genome Sequence of the Causal Agent of the Current Panama Disease Epidemic.</title>
        <authorList>
            <person name="Warmington R.J."/>
            <person name="Kay W."/>
            <person name="Jeffries A."/>
            <person name="Bebber D."/>
            <person name="Moore K."/>
            <person name="Studholme D.J."/>
        </authorList>
    </citation>
    <scope>NUCLEOTIDE SEQUENCE [LARGE SCALE GENOMIC DNA]</scope>
    <source>
        <strain evidence="2 3">TR4</strain>
    </source>
</reference>
<dbReference type="Proteomes" id="UP000321331">
    <property type="component" value="Unassembled WGS sequence"/>
</dbReference>
<dbReference type="EMBL" id="VMNF01000012">
    <property type="protein sequence ID" value="TXB98144.1"/>
    <property type="molecule type" value="Genomic_DNA"/>
</dbReference>
<accession>A0A5C6SHD1</accession>
<evidence type="ECO:0000313" key="3">
    <source>
        <dbReference type="Proteomes" id="UP000321331"/>
    </source>
</evidence>
<evidence type="ECO:0000256" key="1">
    <source>
        <dbReference type="SAM" id="SignalP"/>
    </source>
</evidence>
<feature type="chain" id="PRO_5022888055" evidence="1">
    <location>
        <begin position="17"/>
        <end position="90"/>
    </location>
</feature>
<dbReference type="AlphaFoldDB" id="A0A5C6SHD1"/>
<feature type="signal peptide" evidence="1">
    <location>
        <begin position="1"/>
        <end position="16"/>
    </location>
</feature>